<evidence type="ECO:0000313" key="3">
    <source>
        <dbReference type="EMBL" id="KAA9032297.1"/>
    </source>
</evidence>
<dbReference type="AlphaFoldDB" id="A0A5J5I644"/>
<dbReference type="EMBL" id="VYQA01000003">
    <property type="protein sequence ID" value="KAA9032297.1"/>
    <property type="molecule type" value="Genomic_DNA"/>
</dbReference>
<sequence length="97" mass="11158">MSQQRALVRVQLPQPEDRIAEVGEAVEREGLDWKFEPIDPIEWAAWNTGHRDDERVANECRRTGQLPDVPPPAGVYTPPEAIRRPTSGWTPDMKWTR</sequence>
<evidence type="ECO:0000256" key="1">
    <source>
        <dbReference type="SAM" id="MobiDB-lite"/>
    </source>
</evidence>
<organism evidence="3 4">
    <name type="scientific">Sphingobium limneticum</name>
    <dbReference type="NCBI Taxonomy" id="1007511"/>
    <lineage>
        <taxon>Bacteria</taxon>
        <taxon>Pseudomonadati</taxon>
        <taxon>Pseudomonadota</taxon>
        <taxon>Alphaproteobacteria</taxon>
        <taxon>Sphingomonadales</taxon>
        <taxon>Sphingomonadaceae</taxon>
        <taxon>Sphingobium</taxon>
    </lineage>
</organism>
<evidence type="ECO:0000313" key="2">
    <source>
        <dbReference type="EMBL" id="KAA9019839.1"/>
    </source>
</evidence>
<feature type="region of interest" description="Disordered" evidence="1">
    <location>
        <begin position="63"/>
        <end position="97"/>
    </location>
</feature>
<dbReference type="Proteomes" id="UP000326364">
    <property type="component" value="Unassembled WGS sequence"/>
</dbReference>
<reference evidence="4 5" key="1">
    <citation type="submission" date="2019-09" db="EMBL/GenBank/DDBJ databases">
        <authorList>
            <person name="Feng G."/>
        </authorList>
    </citation>
    <scope>NUCLEOTIDE SEQUENCE [LARGE SCALE GENOMIC DNA]</scope>
    <source>
        <strain evidence="3 4">KACC 19283</strain>
        <strain evidence="2 5">KACC 19284</strain>
    </source>
</reference>
<dbReference type="Proteomes" id="UP000325933">
    <property type="component" value="Unassembled WGS sequence"/>
</dbReference>
<evidence type="ECO:0000313" key="4">
    <source>
        <dbReference type="Proteomes" id="UP000325933"/>
    </source>
</evidence>
<proteinExistence type="predicted"/>
<accession>A0A5J5I644</accession>
<evidence type="ECO:0000313" key="5">
    <source>
        <dbReference type="Proteomes" id="UP000326364"/>
    </source>
</evidence>
<dbReference type="EMBL" id="VYQB01000003">
    <property type="protein sequence ID" value="KAA9019839.1"/>
    <property type="molecule type" value="Genomic_DNA"/>
</dbReference>
<comment type="caution">
    <text evidence="3">The sequence shown here is derived from an EMBL/GenBank/DDBJ whole genome shotgun (WGS) entry which is preliminary data.</text>
</comment>
<protein>
    <submittedName>
        <fullName evidence="3">Uncharacterized protein</fullName>
    </submittedName>
</protein>
<name>A0A5J5I644_9SPHN</name>
<keyword evidence="5" id="KW-1185">Reference proteome</keyword>
<gene>
    <name evidence="3" type="ORF">F4U95_06280</name>
    <name evidence="2" type="ORF">F4U96_06280</name>
</gene>